<evidence type="ECO:0000313" key="3">
    <source>
        <dbReference type="Proteomes" id="UP000313231"/>
    </source>
</evidence>
<evidence type="ECO:0000256" key="1">
    <source>
        <dbReference type="SAM" id="Phobius"/>
    </source>
</evidence>
<feature type="transmembrane region" description="Helical" evidence="1">
    <location>
        <begin position="56"/>
        <end position="75"/>
    </location>
</feature>
<evidence type="ECO:0000313" key="2">
    <source>
        <dbReference type="EMBL" id="TNM47174.1"/>
    </source>
</evidence>
<name>A0A5C4WG44_9ACTN</name>
<keyword evidence="1" id="KW-0812">Transmembrane</keyword>
<gene>
    <name evidence="2" type="ORF">FHP29_03100</name>
</gene>
<proteinExistence type="predicted"/>
<protein>
    <submittedName>
        <fullName evidence="2">Uncharacterized protein</fullName>
    </submittedName>
</protein>
<keyword evidence="3" id="KW-1185">Reference proteome</keyword>
<organism evidence="2 3">
    <name type="scientific">Nocardioides albidus</name>
    <dbReference type="NCBI Taxonomy" id="1517589"/>
    <lineage>
        <taxon>Bacteria</taxon>
        <taxon>Bacillati</taxon>
        <taxon>Actinomycetota</taxon>
        <taxon>Actinomycetes</taxon>
        <taxon>Propionibacteriales</taxon>
        <taxon>Nocardioidaceae</taxon>
        <taxon>Nocardioides</taxon>
    </lineage>
</organism>
<sequence>MDDAPTPAGRSVRTSASGTFRKSELSLEKAGWVTAILFPLVGIVIGIILTRRGTRSGVQVILLSLAMAMLTGILLHQRSA</sequence>
<dbReference type="EMBL" id="VDMP01000015">
    <property type="protein sequence ID" value="TNM47174.1"/>
    <property type="molecule type" value="Genomic_DNA"/>
</dbReference>
<accession>A0A5C4WG44</accession>
<comment type="caution">
    <text evidence="2">The sequence shown here is derived from an EMBL/GenBank/DDBJ whole genome shotgun (WGS) entry which is preliminary data.</text>
</comment>
<reference evidence="2 3" key="1">
    <citation type="journal article" date="2016" name="Int. J. Syst. Evol. Microbiol.">
        <title>Nocardioides albidus sp. nov., an actinobacterium isolated from garden soil.</title>
        <authorList>
            <person name="Singh H."/>
            <person name="Du J."/>
            <person name="Trinh H."/>
            <person name="Won K."/>
            <person name="Yang J.E."/>
            <person name="Yin C."/>
            <person name="Kook M."/>
            <person name="Yi T.H."/>
        </authorList>
    </citation>
    <scope>NUCLEOTIDE SEQUENCE [LARGE SCALE GENOMIC DNA]</scope>
    <source>
        <strain evidence="2 3">CCTCC AB 2015297</strain>
    </source>
</reference>
<feature type="transmembrane region" description="Helical" evidence="1">
    <location>
        <begin position="30"/>
        <end position="50"/>
    </location>
</feature>
<dbReference type="RefSeq" id="WP_139621403.1">
    <property type="nucleotide sequence ID" value="NZ_VDMP01000015.1"/>
</dbReference>
<keyword evidence="1" id="KW-0472">Membrane</keyword>
<dbReference type="AlphaFoldDB" id="A0A5C4WG44"/>
<keyword evidence="1" id="KW-1133">Transmembrane helix</keyword>
<dbReference type="Proteomes" id="UP000313231">
    <property type="component" value="Unassembled WGS sequence"/>
</dbReference>